<dbReference type="Gene3D" id="3.40.50.300">
    <property type="entry name" value="P-loop containing nucleotide triphosphate hydrolases"/>
    <property type="match status" value="1"/>
</dbReference>
<keyword evidence="5 14" id="KW-0067">ATP-binding</keyword>
<evidence type="ECO:0000313" key="14">
    <source>
        <dbReference type="EMBL" id="ERK46814.1"/>
    </source>
</evidence>
<name>U2PSQ4_9FIRM</name>
<evidence type="ECO:0000256" key="1">
    <source>
        <dbReference type="ARBA" id="ARBA00004651"/>
    </source>
</evidence>
<dbReference type="RefSeq" id="WP_035400710.1">
    <property type="nucleotide sequence ID" value="NZ_KI270975.1"/>
</dbReference>
<dbReference type="SUPFAM" id="SSF52540">
    <property type="entry name" value="P-loop containing nucleoside triphosphate hydrolases"/>
    <property type="match status" value="1"/>
</dbReference>
<dbReference type="AlphaFoldDB" id="U2PSQ4"/>
<dbReference type="PROSITE" id="PS50893">
    <property type="entry name" value="ABC_TRANSPORTER_2"/>
    <property type="match status" value="1"/>
</dbReference>
<dbReference type="Pfam" id="PF00005">
    <property type="entry name" value="ABC_tran"/>
    <property type="match status" value="1"/>
</dbReference>
<dbReference type="SMART" id="SM00382">
    <property type="entry name" value="AAA"/>
    <property type="match status" value="1"/>
</dbReference>
<dbReference type="InterPro" id="IPR039421">
    <property type="entry name" value="Type_1_exporter"/>
</dbReference>
<dbReference type="GO" id="GO:0008234">
    <property type="term" value="F:cysteine-type peptidase activity"/>
    <property type="evidence" value="ECO:0007669"/>
    <property type="project" value="UniProtKB-KW"/>
</dbReference>
<dbReference type="InterPro" id="IPR005074">
    <property type="entry name" value="Peptidase_C39"/>
</dbReference>
<dbReference type="Gene3D" id="3.90.70.10">
    <property type="entry name" value="Cysteine proteinases"/>
    <property type="match status" value="1"/>
</dbReference>
<sequence>MRLKYIKQINEYDCGYVSVAMILNYYRQKVEYTDLIDYSQYSSKELSVNGILSLFNQNNFEAKAVRINPNSVSDEFSLPAIALIKNENNMNHYVVVFKKNKTTIWYMDPAKGKIKKTIDDFLKIFTNILILAVPSESFKPNNIKHDSIFSYVKELIFPHKKVTIVIISLSIVLTFLGLISGIFSKIIMDEVIPYGMKEKLFYYTLFFILIAIIQSSLSSFREYLILLLNCKMTIPITLGYFEHIMKLPIHFHNKKNIGDILTRYQDVETIKMVTSNLTLTLLLDILLSFFSSILLINISLTLYLIIIIQMICSLILFFAFKGPYKKNNIRLMNFNSQLNSQLIQMLHNVETIKSYNFETKVIHNLEKKSFDLVNESYHQGYLQNMQQFFMTNINSIFSIILYAIGAYLIIESRLSVGDLLYFQTLSNLFLQPTQSLATLQITLQEAKIAIKRINEFTNIPAEHNDSCHLSFKTFEKIEFRNVSFRYEESEKLIENASFTIHKGDKVALIGNSGSGKSTLVKMLLRFIEPKQGEILINGVNVKDINLKELRDNIRYISQNLSIFSGTLYDNLTLFNNKVDYLKMINICNLVGVSDFANKWPNRYETYINENGSNLSIGEKQRVAIARSLIYGGDIYIFDESTSNLDEYNEDHFRSIVKDYLSDKTVIIVSHRKSTIKICNRILRIKDGLIFEIEEDSVKKG</sequence>
<dbReference type="GO" id="GO:0034040">
    <property type="term" value="F:ATPase-coupled lipid transmembrane transporter activity"/>
    <property type="evidence" value="ECO:0007669"/>
    <property type="project" value="TreeGrafter"/>
</dbReference>
<dbReference type="GO" id="GO:0043213">
    <property type="term" value="P:bacteriocin transport"/>
    <property type="evidence" value="ECO:0007669"/>
    <property type="project" value="UniProtKB-KW"/>
</dbReference>
<evidence type="ECO:0000259" key="12">
    <source>
        <dbReference type="PROSITE" id="PS50929"/>
    </source>
</evidence>
<dbReference type="GO" id="GO:0005886">
    <property type="term" value="C:plasma membrane"/>
    <property type="evidence" value="ECO:0007669"/>
    <property type="project" value="UniProtKB-SubCell"/>
</dbReference>
<protein>
    <submittedName>
        <fullName evidence="14">ABC transporter, ATP-binding protein</fullName>
    </submittedName>
</protein>
<dbReference type="SUPFAM" id="SSF90123">
    <property type="entry name" value="ABC transporter transmembrane region"/>
    <property type="match status" value="1"/>
</dbReference>
<keyword evidence="2 10" id="KW-0812">Transmembrane</keyword>
<keyword evidence="3" id="KW-0547">Nucleotide-binding</keyword>
<dbReference type="CDD" id="cd18570">
    <property type="entry name" value="ABC_6TM_PCAT1_LagD_like"/>
    <property type="match status" value="1"/>
</dbReference>
<dbReference type="GO" id="GO:0015031">
    <property type="term" value="P:protein transport"/>
    <property type="evidence" value="ECO:0007669"/>
    <property type="project" value="UniProtKB-KW"/>
</dbReference>
<comment type="subcellular location">
    <subcellularLocation>
        <location evidence="1">Cell membrane</location>
        <topology evidence="1">Multi-pass membrane protein</topology>
    </subcellularLocation>
</comment>
<evidence type="ECO:0000256" key="4">
    <source>
        <dbReference type="ARBA" id="ARBA00022807"/>
    </source>
</evidence>
<dbReference type="PATRIC" id="fig|649755.3.peg.330"/>
<dbReference type="PANTHER" id="PTHR24221">
    <property type="entry name" value="ATP-BINDING CASSETTE SUB-FAMILY B"/>
    <property type="match status" value="1"/>
</dbReference>
<feature type="transmembrane region" description="Helical" evidence="10">
    <location>
        <begin position="388"/>
        <end position="410"/>
    </location>
</feature>
<dbReference type="Gene3D" id="1.20.1560.10">
    <property type="entry name" value="ABC transporter type 1, transmembrane domain"/>
    <property type="match status" value="1"/>
</dbReference>
<reference evidence="14 15" key="1">
    <citation type="submission" date="2013-06" db="EMBL/GenBank/DDBJ databases">
        <authorList>
            <person name="Weinstock G."/>
            <person name="Sodergren E."/>
            <person name="Lobos E.A."/>
            <person name="Fulton L."/>
            <person name="Fulton R."/>
            <person name="Courtney L."/>
            <person name="Fronick C."/>
            <person name="O'Laughlin M."/>
            <person name="Godfrey J."/>
            <person name="Wilson R.M."/>
            <person name="Miner T."/>
            <person name="Farmer C."/>
            <person name="Delehaunty K."/>
            <person name="Cordes M."/>
            <person name="Minx P."/>
            <person name="Tomlinson C."/>
            <person name="Chen J."/>
            <person name="Wollam A."/>
            <person name="Pepin K.H."/>
            <person name="Bhonagiri V."/>
            <person name="Zhang X."/>
            <person name="Warren W."/>
            <person name="Mitreva M."/>
            <person name="Mardis E.R."/>
            <person name="Wilson R.K."/>
        </authorList>
    </citation>
    <scope>NUCLEOTIDE SEQUENCE [LARGE SCALE GENOMIC DNA]</scope>
    <source>
        <strain evidence="14 15">ATCC 27803</strain>
    </source>
</reference>
<dbReference type="Pfam" id="PF03412">
    <property type="entry name" value="Peptidase_C39"/>
    <property type="match status" value="1"/>
</dbReference>
<dbReference type="PROSITE" id="PS50929">
    <property type="entry name" value="ABC_TM1F"/>
    <property type="match status" value="1"/>
</dbReference>
<feature type="transmembrane region" description="Helical" evidence="10">
    <location>
        <begin position="277"/>
        <end position="296"/>
    </location>
</feature>
<dbReference type="GO" id="GO:0016887">
    <property type="term" value="F:ATP hydrolysis activity"/>
    <property type="evidence" value="ECO:0007669"/>
    <property type="project" value="InterPro"/>
</dbReference>
<keyword evidence="6" id="KW-0653">Protein transport</keyword>
<evidence type="ECO:0000313" key="15">
    <source>
        <dbReference type="Proteomes" id="UP000016658"/>
    </source>
</evidence>
<dbReference type="HOGENOM" id="CLU_000604_95_3_9"/>
<keyword evidence="8 10" id="KW-0472">Membrane</keyword>
<accession>U2PSQ4</accession>
<dbReference type="PROSITE" id="PS50990">
    <property type="entry name" value="PEPTIDASE_C39"/>
    <property type="match status" value="1"/>
</dbReference>
<evidence type="ECO:0000256" key="7">
    <source>
        <dbReference type="ARBA" id="ARBA00022989"/>
    </source>
</evidence>
<dbReference type="GO" id="GO:0005524">
    <property type="term" value="F:ATP binding"/>
    <property type="evidence" value="ECO:0007669"/>
    <property type="project" value="UniProtKB-KW"/>
</dbReference>
<evidence type="ECO:0000256" key="2">
    <source>
        <dbReference type="ARBA" id="ARBA00022692"/>
    </source>
</evidence>
<dbReference type="EMBL" id="AWVI01000018">
    <property type="protein sequence ID" value="ERK46814.1"/>
    <property type="molecule type" value="Genomic_DNA"/>
</dbReference>
<dbReference type="GO" id="GO:0140359">
    <property type="term" value="F:ABC-type transporter activity"/>
    <property type="evidence" value="ECO:0007669"/>
    <property type="project" value="InterPro"/>
</dbReference>
<evidence type="ECO:0000256" key="10">
    <source>
        <dbReference type="SAM" id="Phobius"/>
    </source>
</evidence>
<organism evidence="14 15">
    <name type="scientific">Faecalitalea cylindroides ATCC 27803</name>
    <dbReference type="NCBI Taxonomy" id="649755"/>
    <lineage>
        <taxon>Bacteria</taxon>
        <taxon>Bacillati</taxon>
        <taxon>Bacillota</taxon>
        <taxon>Erysipelotrichia</taxon>
        <taxon>Erysipelotrichales</taxon>
        <taxon>Erysipelotrichaceae</taxon>
        <taxon>Faecalitalea</taxon>
    </lineage>
</organism>
<feature type="transmembrane region" description="Helical" evidence="10">
    <location>
        <begin position="302"/>
        <end position="320"/>
    </location>
</feature>
<dbReference type="Pfam" id="PF00664">
    <property type="entry name" value="ABC_membrane"/>
    <property type="match status" value="1"/>
</dbReference>
<keyword evidence="4" id="KW-0788">Thiol protease</keyword>
<keyword evidence="7 10" id="KW-1133">Transmembrane helix</keyword>
<dbReference type="InterPro" id="IPR011527">
    <property type="entry name" value="ABC1_TM_dom"/>
</dbReference>
<evidence type="ECO:0000256" key="5">
    <source>
        <dbReference type="ARBA" id="ARBA00022840"/>
    </source>
</evidence>
<dbReference type="PANTHER" id="PTHR24221:SF654">
    <property type="entry name" value="ATP-BINDING CASSETTE SUB-FAMILY B MEMBER 6"/>
    <property type="match status" value="1"/>
</dbReference>
<keyword evidence="6" id="KW-0813">Transport</keyword>
<dbReference type="GO" id="GO:0006508">
    <property type="term" value="P:proteolysis"/>
    <property type="evidence" value="ECO:0007669"/>
    <property type="project" value="InterPro"/>
</dbReference>
<evidence type="ECO:0000256" key="6">
    <source>
        <dbReference type="ARBA" id="ARBA00022927"/>
    </source>
</evidence>
<evidence type="ECO:0000256" key="3">
    <source>
        <dbReference type="ARBA" id="ARBA00022741"/>
    </source>
</evidence>
<feature type="domain" description="ABC transporter" evidence="11">
    <location>
        <begin position="477"/>
        <end position="699"/>
    </location>
</feature>
<feature type="domain" description="Peptidase C39" evidence="13">
    <location>
        <begin position="8"/>
        <end position="132"/>
    </location>
</feature>
<feature type="domain" description="ABC transmembrane type-1" evidence="12">
    <location>
        <begin position="164"/>
        <end position="445"/>
    </location>
</feature>
<evidence type="ECO:0000259" key="13">
    <source>
        <dbReference type="PROSITE" id="PS50990"/>
    </source>
</evidence>
<proteinExistence type="predicted"/>
<evidence type="ECO:0000256" key="8">
    <source>
        <dbReference type="ARBA" id="ARBA00023136"/>
    </source>
</evidence>
<feature type="transmembrane region" description="Helical" evidence="10">
    <location>
        <begin position="200"/>
        <end position="217"/>
    </location>
</feature>
<dbReference type="InterPro" id="IPR027417">
    <property type="entry name" value="P-loop_NTPase"/>
</dbReference>
<comment type="caution">
    <text evidence="14">The sequence shown here is derived from an EMBL/GenBank/DDBJ whole genome shotgun (WGS) entry which is preliminary data.</text>
</comment>
<evidence type="ECO:0000256" key="9">
    <source>
        <dbReference type="ARBA" id="ARBA00043264"/>
    </source>
</evidence>
<gene>
    <name evidence="14" type="ORF">HMPREF0367_00363</name>
</gene>
<evidence type="ECO:0000259" key="11">
    <source>
        <dbReference type="PROSITE" id="PS50893"/>
    </source>
</evidence>
<feature type="transmembrane region" description="Helical" evidence="10">
    <location>
        <begin position="162"/>
        <end position="188"/>
    </location>
</feature>
<keyword evidence="9" id="KW-0080">Bacteriocin transport</keyword>
<dbReference type="InterPro" id="IPR036640">
    <property type="entry name" value="ABC1_TM_sf"/>
</dbReference>
<dbReference type="InterPro" id="IPR003593">
    <property type="entry name" value="AAA+_ATPase"/>
</dbReference>
<dbReference type="InterPro" id="IPR003439">
    <property type="entry name" value="ABC_transporter-like_ATP-bd"/>
</dbReference>
<dbReference type="Proteomes" id="UP000016658">
    <property type="component" value="Unassembled WGS sequence"/>
</dbReference>
<keyword evidence="4" id="KW-0378">Hydrolase</keyword>
<keyword evidence="4" id="KW-0645">Protease</keyword>
<dbReference type="OrthoDB" id="9762778at2"/>